<dbReference type="RefSeq" id="WP_396945184.1">
    <property type="nucleotide sequence ID" value="NZ_JBIRXV010000001.1"/>
</dbReference>
<feature type="region of interest" description="Disordered" evidence="1">
    <location>
        <begin position="1"/>
        <end position="20"/>
    </location>
</feature>
<accession>A0ABW7WBK2</accession>
<dbReference type="InterPro" id="IPR036689">
    <property type="entry name" value="ESAT-6-like_sf"/>
</dbReference>
<feature type="compositionally biased region" description="Basic and acidic residues" evidence="1">
    <location>
        <begin position="350"/>
        <end position="361"/>
    </location>
</feature>
<feature type="compositionally biased region" description="Low complexity" evidence="1">
    <location>
        <begin position="194"/>
        <end position="206"/>
    </location>
</feature>
<evidence type="ECO:0000313" key="2">
    <source>
        <dbReference type="EMBL" id="MFI2320357.1"/>
    </source>
</evidence>
<comment type="caution">
    <text evidence="2">The sequence shown here is derived from an EMBL/GenBank/DDBJ whole genome shotgun (WGS) entry which is preliminary data.</text>
</comment>
<protein>
    <submittedName>
        <fullName evidence="2">WXG100 family type VII secretion target</fullName>
    </submittedName>
</protein>
<sequence length="391" mass="41308">MNGYENRRIPNGGEHADSWEHSQINDTFKPLDPTDAFTQADTYWQARNEWERGVETFARSIQTSIAQAWSGPAAEQSKNSIAKYTSDAQNLTASLEELYYRVRDAATAITDTKKAIPDLVNIPFEDRIFHPRRWNLSSERFLAEQSARVAMNEYYVQPFSEMDGKIPVLPTPVGPTASVDIPAPPPGGYKSDDSGGPSSNDSGNGPTTDSGVPGDKDGDGKPDEANTEEQQQQSTDESPQDQQSSDTTASDTTTKPAGVDPTSTTPASTTDPTKTVPAGTPTPHSPGTPGTPGIPGTPSTTNQPQPARSVPGTPGTQNTAMNPAAAARATSGLRGTSGMPGMMAPGARGGGKDDESEHKTPDYLITQENTDELLGEPPRTLPGGVIGGTPD</sequence>
<dbReference type="Proteomes" id="UP001611450">
    <property type="component" value="Unassembled WGS sequence"/>
</dbReference>
<organism evidence="2 3">
    <name type="scientific">Nocardia beijingensis</name>
    <dbReference type="NCBI Taxonomy" id="95162"/>
    <lineage>
        <taxon>Bacteria</taxon>
        <taxon>Bacillati</taxon>
        <taxon>Actinomycetota</taxon>
        <taxon>Actinomycetes</taxon>
        <taxon>Mycobacteriales</taxon>
        <taxon>Nocardiaceae</taxon>
        <taxon>Nocardia</taxon>
    </lineage>
</organism>
<dbReference type="EMBL" id="JBIRXV010000001">
    <property type="protein sequence ID" value="MFI2320357.1"/>
    <property type="molecule type" value="Genomic_DNA"/>
</dbReference>
<feature type="compositionally biased region" description="Low complexity" evidence="1">
    <location>
        <begin position="228"/>
        <end position="288"/>
    </location>
</feature>
<dbReference type="SUPFAM" id="SSF140453">
    <property type="entry name" value="EsxAB dimer-like"/>
    <property type="match status" value="1"/>
</dbReference>
<keyword evidence="3" id="KW-1185">Reference proteome</keyword>
<name>A0ABW7WBK2_9NOCA</name>
<gene>
    <name evidence="2" type="ORF">ACH47G_07695</name>
</gene>
<proteinExistence type="predicted"/>
<feature type="compositionally biased region" description="Basic and acidic residues" evidence="1">
    <location>
        <begin position="214"/>
        <end position="224"/>
    </location>
</feature>
<feature type="region of interest" description="Disordered" evidence="1">
    <location>
        <begin position="170"/>
        <end position="391"/>
    </location>
</feature>
<evidence type="ECO:0000313" key="3">
    <source>
        <dbReference type="Proteomes" id="UP001611450"/>
    </source>
</evidence>
<dbReference type="Gene3D" id="1.20.1260.20">
    <property type="entry name" value="PPE superfamily"/>
    <property type="match status" value="1"/>
</dbReference>
<evidence type="ECO:0000256" key="1">
    <source>
        <dbReference type="SAM" id="MobiDB-lite"/>
    </source>
</evidence>
<dbReference type="InterPro" id="IPR038332">
    <property type="entry name" value="PPE_sf"/>
</dbReference>
<reference evidence="2 3" key="1">
    <citation type="submission" date="2024-10" db="EMBL/GenBank/DDBJ databases">
        <title>The Natural Products Discovery Center: Release of the First 8490 Sequenced Strains for Exploring Actinobacteria Biosynthetic Diversity.</title>
        <authorList>
            <person name="Kalkreuter E."/>
            <person name="Kautsar S.A."/>
            <person name="Yang D."/>
            <person name="Bader C.D."/>
            <person name="Teijaro C.N."/>
            <person name="Fluegel L."/>
            <person name="Davis C.M."/>
            <person name="Simpson J.R."/>
            <person name="Lauterbach L."/>
            <person name="Steele A.D."/>
            <person name="Gui C."/>
            <person name="Meng S."/>
            <person name="Li G."/>
            <person name="Viehrig K."/>
            <person name="Ye F."/>
            <person name="Su P."/>
            <person name="Kiefer A.F."/>
            <person name="Nichols A."/>
            <person name="Cepeda A.J."/>
            <person name="Yan W."/>
            <person name="Fan B."/>
            <person name="Jiang Y."/>
            <person name="Adhikari A."/>
            <person name="Zheng C.-J."/>
            <person name="Schuster L."/>
            <person name="Cowan T.M."/>
            <person name="Smanski M.J."/>
            <person name="Chevrette M.G."/>
            <person name="De Carvalho L.P.S."/>
            <person name="Shen B."/>
        </authorList>
    </citation>
    <scope>NUCLEOTIDE SEQUENCE [LARGE SCALE GENOMIC DNA]</scope>
    <source>
        <strain evidence="2 3">NPDC019626</strain>
    </source>
</reference>